<dbReference type="UniPathway" id="UPA00545">
    <property type="reaction ID" value="UER00823"/>
</dbReference>
<dbReference type="InterPro" id="IPR011050">
    <property type="entry name" value="Pectin_lyase_fold/virulence"/>
</dbReference>
<dbReference type="OrthoDB" id="2019149at2759"/>
<dbReference type="GO" id="GO:0042545">
    <property type="term" value="P:cell wall modification"/>
    <property type="evidence" value="ECO:0007669"/>
    <property type="project" value="InterPro"/>
</dbReference>
<protein>
    <recommendedName>
        <fullName evidence="4">Pectinesterase catalytic domain-containing protein</fullName>
    </recommendedName>
</protein>
<gene>
    <name evidence="5" type="ORF">NCGR_LOCUS41110</name>
</gene>
<dbReference type="Proteomes" id="UP000604825">
    <property type="component" value="Unassembled WGS sequence"/>
</dbReference>
<name>A0A811QN59_9POAL</name>
<evidence type="ECO:0000256" key="3">
    <source>
        <dbReference type="ARBA" id="ARBA00023085"/>
    </source>
</evidence>
<dbReference type="PANTHER" id="PTHR31707">
    <property type="entry name" value="PECTINESTERASE"/>
    <property type="match status" value="1"/>
</dbReference>
<keyword evidence="2" id="KW-0378">Hydrolase</keyword>
<proteinExistence type="predicted"/>
<dbReference type="SUPFAM" id="SSF51126">
    <property type="entry name" value="Pectin lyase-like"/>
    <property type="match status" value="1"/>
</dbReference>
<keyword evidence="3" id="KW-0063">Aspartyl esterase</keyword>
<dbReference type="AlphaFoldDB" id="A0A811QN59"/>
<accession>A0A811QN59</accession>
<dbReference type="Pfam" id="PF01095">
    <property type="entry name" value="Pectinesterase"/>
    <property type="match status" value="1"/>
</dbReference>
<evidence type="ECO:0000313" key="6">
    <source>
        <dbReference type="Proteomes" id="UP000604825"/>
    </source>
</evidence>
<dbReference type="GO" id="GO:0045490">
    <property type="term" value="P:pectin catabolic process"/>
    <property type="evidence" value="ECO:0007669"/>
    <property type="project" value="UniProtKB-UniPathway"/>
</dbReference>
<comment type="caution">
    <text evidence="5">The sequence shown here is derived from an EMBL/GenBank/DDBJ whole genome shotgun (WGS) entry which is preliminary data.</text>
</comment>
<feature type="domain" description="Pectinesterase catalytic" evidence="4">
    <location>
        <begin position="1"/>
        <end position="233"/>
    </location>
</feature>
<dbReference type="InterPro" id="IPR012334">
    <property type="entry name" value="Pectin_lyas_fold"/>
</dbReference>
<evidence type="ECO:0000256" key="1">
    <source>
        <dbReference type="ARBA" id="ARBA00005184"/>
    </source>
</evidence>
<comment type="pathway">
    <text evidence="1">Glycan metabolism; pectin degradation; 2-dehydro-3-deoxy-D-gluconate from pectin: step 1/5.</text>
</comment>
<sequence>MLLGAGKGKSVSVGHKSAGEGYTIYASATVAAMGSGFIAKGLTILNTAGPGKGQAVALRVGGDLSVVYQCGIQAYQDTLYVHSGRQFYAASDIAGTVDVVFGNAAVVLQSCDIQARRPSPGQEDPNQNTGISIHRCRVSGAPDLGGTPVYLGPPWRRYSRTVVMESFLDRSVAPAGWLEWSGQFALSTLYYGEYGNTGPDAGTSRRVTWAGVHTSLSRSDAVRFTVAEFILGDAWLGGTGVSYISGL</sequence>
<evidence type="ECO:0000259" key="4">
    <source>
        <dbReference type="Pfam" id="PF01095"/>
    </source>
</evidence>
<dbReference type="Gene3D" id="2.160.20.10">
    <property type="entry name" value="Single-stranded right-handed beta-helix, Pectin lyase-like"/>
    <property type="match status" value="1"/>
</dbReference>
<evidence type="ECO:0000256" key="2">
    <source>
        <dbReference type="ARBA" id="ARBA00022801"/>
    </source>
</evidence>
<dbReference type="GO" id="GO:0030599">
    <property type="term" value="F:pectinesterase activity"/>
    <property type="evidence" value="ECO:0007669"/>
    <property type="project" value="InterPro"/>
</dbReference>
<organism evidence="5 6">
    <name type="scientific">Miscanthus lutarioriparius</name>
    <dbReference type="NCBI Taxonomy" id="422564"/>
    <lineage>
        <taxon>Eukaryota</taxon>
        <taxon>Viridiplantae</taxon>
        <taxon>Streptophyta</taxon>
        <taxon>Embryophyta</taxon>
        <taxon>Tracheophyta</taxon>
        <taxon>Spermatophyta</taxon>
        <taxon>Magnoliopsida</taxon>
        <taxon>Liliopsida</taxon>
        <taxon>Poales</taxon>
        <taxon>Poaceae</taxon>
        <taxon>PACMAD clade</taxon>
        <taxon>Panicoideae</taxon>
        <taxon>Andropogonodae</taxon>
        <taxon>Andropogoneae</taxon>
        <taxon>Saccharinae</taxon>
        <taxon>Miscanthus</taxon>
    </lineage>
</organism>
<keyword evidence="6" id="KW-1185">Reference proteome</keyword>
<evidence type="ECO:0000313" key="5">
    <source>
        <dbReference type="EMBL" id="CAD6257625.1"/>
    </source>
</evidence>
<dbReference type="EMBL" id="CAJGYO010000010">
    <property type="protein sequence ID" value="CAD6257625.1"/>
    <property type="molecule type" value="Genomic_DNA"/>
</dbReference>
<dbReference type="InterPro" id="IPR000070">
    <property type="entry name" value="Pectinesterase_cat"/>
</dbReference>
<reference evidence="5" key="1">
    <citation type="submission" date="2020-10" db="EMBL/GenBank/DDBJ databases">
        <authorList>
            <person name="Han B."/>
            <person name="Lu T."/>
            <person name="Zhao Q."/>
            <person name="Huang X."/>
            <person name="Zhao Y."/>
        </authorList>
    </citation>
    <scope>NUCLEOTIDE SEQUENCE</scope>
</reference>